<name>W5WIY7_9PSEU</name>
<evidence type="ECO:0008006" key="3">
    <source>
        <dbReference type="Google" id="ProtNLM"/>
    </source>
</evidence>
<proteinExistence type="predicted"/>
<organism evidence="1 2">
    <name type="scientific">Kutzneria albida DSM 43870</name>
    <dbReference type="NCBI Taxonomy" id="1449976"/>
    <lineage>
        <taxon>Bacteria</taxon>
        <taxon>Bacillati</taxon>
        <taxon>Actinomycetota</taxon>
        <taxon>Actinomycetes</taxon>
        <taxon>Pseudonocardiales</taxon>
        <taxon>Pseudonocardiaceae</taxon>
        <taxon>Kutzneria</taxon>
    </lineage>
</organism>
<sequence length="177" mass="18928">MTVDESIDLLRSAIPRGITRNRGGENSVVLEGAREGIRELRAQFGADLPADVADFFAAVHEVVLTDLWNGYFLGPASWIADVHRVGDPRYVRSRGETFEVMAVACNGGGVLYVVPLPSGAPVLVLPSARIDNGVYLADTAPARGFRAVADDLAGFVEGLVDAAISGESDPYDPYRPR</sequence>
<dbReference type="STRING" id="1449976.KALB_7480"/>
<keyword evidence="2" id="KW-1185">Reference proteome</keyword>
<evidence type="ECO:0000313" key="1">
    <source>
        <dbReference type="EMBL" id="AHI00838.1"/>
    </source>
</evidence>
<dbReference type="EMBL" id="CP007155">
    <property type="protein sequence ID" value="AHI00838.1"/>
    <property type="molecule type" value="Genomic_DNA"/>
</dbReference>
<dbReference type="KEGG" id="kal:KALB_7480"/>
<dbReference type="OrthoDB" id="3637779at2"/>
<dbReference type="AlphaFoldDB" id="W5WIY7"/>
<gene>
    <name evidence="1" type="ORF">KALB_7480</name>
</gene>
<dbReference type="RefSeq" id="WP_025360674.1">
    <property type="nucleotide sequence ID" value="NZ_CP007155.1"/>
</dbReference>
<dbReference type="HOGENOM" id="CLU_1516000_0_0_11"/>
<reference evidence="1 2" key="1">
    <citation type="journal article" date="2014" name="BMC Genomics">
        <title>Complete genome sequence of producer of the glycopeptide antibiotic Aculeximycin Kutzneria albida DSM 43870T, a representative of minor genus of Pseudonocardiaceae.</title>
        <authorList>
            <person name="Rebets Y."/>
            <person name="Tokovenko B."/>
            <person name="Lushchyk I."/>
            <person name="Ruckert C."/>
            <person name="Zaburannyi N."/>
            <person name="Bechthold A."/>
            <person name="Kalinowski J."/>
            <person name="Luzhetskyy A."/>
        </authorList>
    </citation>
    <scope>NUCLEOTIDE SEQUENCE [LARGE SCALE GENOMIC DNA]</scope>
    <source>
        <strain evidence="1">DSM 43870</strain>
    </source>
</reference>
<accession>W5WIY7</accession>
<protein>
    <recommendedName>
        <fullName evidence="3">Knr4/Smi1-like domain-containing protein</fullName>
    </recommendedName>
</protein>
<dbReference type="Proteomes" id="UP000019225">
    <property type="component" value="Chromosome"/>
</dbReference>
<evidence type="ECO:0000313" key="2">
    <source>
        <dbReference type="Proteomes" id="UP000019225"/>
    </source>
</evidence>